<dbReference type="AlphaFoldDB" id="A0A835DT17"/>
<feature type="region of interest" description="Disordered" evidence="1">
    <location>
        <begin position="40"/>
        <end position="84"/>
    </location>
</feature>
<keyword evidence="3" id="KW-1185">Reference proteome</keyword>
<sequence length="174" mass="18436">MGLMMQYPVFMPPNISSLGSGPYLSSSLPSPSYLATIVSHSASSLPSPSPPPRSPLPPAIASISSETPTRPSPPLDGSTQRTRLLGFTSARDAELRRSGEAMAAATARAPAADKRYQSLRLLPRVPIPLPCFLVGVCGRCCCGRADEDARRWGCGDGGPESHQSVHPKVVFRPK</sequence>
<feature type="compositionally biased region" description="Pro residues" evidence="1">
    <location>
        <begin position="47"/>
        <end position="58"/>
    </location>
</feature>
<accession>A0A835DT17</accession>
<dbReference type="Proteomes" id="UP000636709">
    <property type="component" value="Unassembled WGS sequence"/>
</dbReference>
<protein>
    <submittedName>
        <fullName evidence="2">Uncharacterized protein</fullName>
    </submittedName>
</protein>
<organism evidence="2 3">
    <name type="scientific">Digitaria exilis</name>
    <dbReference type="NCBI Taxonomy" id="1010633"/>
    <lineage>
        <taxon>Eukaryota</taxon>
        <taxon>Viridiplantae</taxon>
        <taxon>Streptophyta</taxon>
        <taxon>Embryophyta</taxon>
        <taxon>Tracheophyta</taxon>
        <taxon>Spermatophyta</taxon>
        <taxon>Magnoliopsida</taxon>
        <taxon>Liliopsida</taxon>
        <taxon>Poales</taxon>
        <taxon>Poaceae</taxon>
        <taxon>PACMAD clade</taxon>
        <taxon>Panicoideae</taxon>
        <taxon>Panicodae</taxon>
        <taxon>Paniceae</taxon>
        <taxon>Anthephorinae</taxon>
        <taxon>Digitaria</taxon>
    </lineage>
</organism>
<reference evidence="2" key="1">
    <citation type="submission" date="2020-07" db="EMBL/GenBank/DDBJ databases">
        <title>Genome sequence and genetic diversity analysis of an under-domesticated orphan crop, white fonio (Digitaria exilis).</title>
        <authorList>
            <person name="Bennetzen J.L."/>
            <person name="Chen S."/>
            <person name="Ma X."/>
            <person name="Wang X."/>
            <person name="Yssel A.E.J."/>
            <person name="Chaluvadi S.R."/>
            <person name="Johnson M."/>
            <person name="Gangashetty P."/>
            <person name="Hamidou F."/>
            <person name="Sanogo M.D."/>
            <person name="Zwaenepoel A."/>
            <person name="Wallace J."/>
            <person name="Van De Peer Y."/>
            <person name="Van Deynze A."/>
        </authorList>
    </citation>
    <scope>NUCLEOTIDE SEQUENCE</scope>
    <source>
        <tissue evidence="2">Leaves</tissue>
    </source>
</reference>
<feature type="region of interest" description="Disordered" evidence="1">
    <location>
        <begin position="155"/>
        <end position="174"/>
    </location>
</feature>
<evidence type="ECO:0000256" key="1">
    <source>
        <dbReference type="SAM" id="MobiDB-lite"/>
    </source>
</evidence>
<evidence type="ECO:0000313" key="2">
    <source>
        <dbReference type="EMBL" id="KAF8644985.1"/>
    </source>
</evidence>
<evidence type="ECO:0000313" key="3">
    <source>
        <dbReference type="Proteomes" id="UP000636709"/>
    </source>
</evidence>
<name>A0A835DT17_9POAL</name>
<gene>
    <name evidence="2" type="ORF">HU200_066254</name>
</gene>
<comment type="caution">
    <text evidence="2">The sequence shown here is derived from an EMBL/GenBank/DDBJ whole genome shotgun (WGS) entry which is preliminary data.</text>
</comment>
<proteinExistence type="predicted"/>
<dbReference type="EMBL" id="JACEFO010003033">
    <property type="protein sequence ID" value="KAF8644985.1"/>
    <property type="molecule type" value="Genomic_DNA"/>
</dbReference>